<feature type="compositionally biased region" description="Polar residues" evidence="2">
    <location>
        <begin position="292"/>
        <end position="303"/>
    </location>
</feature>
<organism evidence="3">
    <name type="scientific">Puccinia triticina (isolate 1-1 / race 1 (BBBD))</name>
    <name type="common">Brown leaf rust fungus</name>
    <dbReference type="NCBI Taxonomy" id="630390"/>
    <lineage>
        <taxon>Eukaryota</taxon>
        <taxon>Fungi</taxon>
        <taxon>Dikarya</taxon>
        <taxon>Basidiomycota</taxon>
        <taxon>Pucciniomycotina</taxon>
        <taxon>Pucciniomycetes</taxon>
        <taxon>Pucciniales</taxon>
        <taxon>Pucciniaceae</taxon>
        <taxon>Puccinia</taxon>
    </lineage>
</organism>
<dbReference type="PANTHER" id="PTHR11937">
    <property type="entry name" value="ACTIN"/>
    <property type="match status" value="1"/>
</dbReference>
<feature type="region of interest" description="Disordered" evidence="2">
    <location>
        <begin position="292"/>
        <end position="322"/>
    </location>
</feature>
<evidence type="ECO:0000313" key="3">
    <source>
        <dbReference type="EMBL" id="OAV94999.1"/>
    </source>
</evidence>
<dbReference type="OrthoDB" id="337660at2759"/>
<accession>A0A180GRI8</accession>
<dbReference type="EMBL" id="ADAS02000033">
    <property type="protein sequence ID" value="OAV94999.1"/>
    <property type="molecule type" value="Genomic_DNA"/>
</dbReference>
<protein>
    <recommendedName>
        <fullName evidence="6">Actin-related protein 10</fullName>
    </recommendedName>
</protein>
<evidence type="ECO:0000256" key="1">
    <source>
        <dbReference type="RuleBase" id="RU000487"/>
    </source>
</evidence>
<feature type="region of interest" description="Disordered" evidence="2">
    <location>
        <begin position="1"/>
        <end position="49"/>
    </location>
</feature>
<comment type="similarity">
    <text evidence="1">Belongs to the actin family.</text>
</comment>
<evidence type="ECO:0000313" key="5">
    <source>
        <dbReference type="Proteomes" id="UP000005240"/>
    </source>
</evidence>
<evidence type="ECO:0008006" key="6">
    <source>
        <dbReference type="Google" id="ProtNLM"/>
    </source>
</evidence>
<evidence type="ECO:0000256" key="2">
    <source>
        <dbReference type="SAM" id="MobiDB-lite"/>
    </source>
</evidence>
<dbReference type="InterPro" id="IPR043129">
    <property type="entry name" value="ATPase_NBD"/>
</dbReference>
<reference evidence="4 5" key="3">
    <citation type="journal article" date="2017" name="G3 (Bethesda)">
        <title>Comparative analysis highlights variable genome content of wheat rusts and divergence of the mating loci.</title>
        <authorList>
            <person name="Cuomo C.A."/>
            <person name="Bakkeren G."/>
            <person name="Khalil H.B."/>
            <person name="Panwar V."/>
            <person name="Joly D."/>
            <person name="Linning R."/>
            <person name="Sakthikumar S."/>
            <person name="Song X."/>
            <person name="Adiconis X."/>
            <person name="Fan L."/>
            <person name="Goldberg J.M."/>
            <person name="Levin J.Z."/>
            <person name="Young S."/>
            <person name="Zeng Q."/>
            <person name="Anikster Y."/>
            <person name="Bruce M."/>
            <person name="Wang M."/>
            <person name="Yin C."/>
            <person name="McCallum B."/>
            <person name="Szabo L.J."/>
            <person name="Hulbert S."/>
            <person name="Chen X."/>
            <person name="Fellers J.P."/>
        </authorList>
    </citation>
    <scope>NUCLEOTIDE SEQUENCE</scope>
    <source>
        <strain evidence="5">Isolate 1-1 / race 1 (BBBD)</strain>
        <strain evidence="4">isolate 1-1 / race 1 (BBBD)</strain>
    </source>
</reference>
<feature type="compositionally biased region" description="Acidic residues" evidence="2">
    <location>
        <begin position="304"/>
        <end position="320"/>
    </location>
</feature>
<dbReference type="InterPro" id="IPR004000">
    <property type="entry name" value="Actin"/>
</dbReference>
<dbReference type="SMART" id="SM00268">
    <property type="entry name" value="ACTIN"/>
    <property type="match status" value="1"/>
</dbReference>
<evidence type="ECO:0000313" key="4">
    <source>
        <dbReference type="EnsemblFungi" id="PTTG_05497-t43_1-p1"/>
    </source>
</evidence>
<dbReference type="Pfam" id="PF00022">
    <property type="entry name" value="Actin"/>
    <property type="match status" value="1"/>
</dbReference>
<reference evidence="3" key="1">
    <citation type="submission" date="2009-11" db="EMBL/GenBank/DDBJ databases">
        <authorList>
            <consortium name="The Broad Institute Genome Sequencing Platform"/>
            <person name="Ward D."/>
            <person name="Feldgarden M."/>
            <person name="Earl A."/>
            <person name="Young S.K."/>
            <person name="Zeng Q."/>
            <person name="Koehrsen M."/>
            <person name="Alvarado L."/>
            <person name="Berlin A."/>
            <person name="Bochicchio J."/>
            <person name="Borenstein D."/>
            <person name="Chapman S.B."/>
            <person name="Chen Z."/>
            <person name="Engels R."/>
            <person name="Freedman E."/>
            <person name="Gellesch M."/>
            <person name="Goldberg J."/>
            <person name="Griggs A."/>
            <person name="Gujja S."/>
            <person name="Heilman E."/>
            <person name="Heiman D."/>
            <person name="Hepburn T."/>
            <person name="Howarth C."/>
            <person name="Jen D."/>
            <person name="Larson L."/>
            <person name="Lewis B."/>
            <person name="Mehta T."/>
            <person name="Park D."/>
            <person name="Pearson M."/>
            <person name="Roberts A."/>
            <person name="Saif S."/>
            <person name="Shea T."/>
            <person name="Shenoy N."/>
            <person name="Sisk P."/>
            <person name="Stolte C."/>
            <person name="Sykes S."/>
            <person name="Thomson T."/>
            <person name="Walk T."/>
            <person name="White J."/>
            <person name="Yandava C."/>
            <person name="Izard J."/>
            <person name="Baranova O.V."/>
            <person name="Blanton J.M."/>
            <person name="Tanner A.C."/>
            <person name="Dewhirst F.E."/>
            <person name="Haas B."/>
            <person name="Nusbaum C."/>
            <person name="Birren B."/>
        </authorList>
    </citation>
    <scope>NUCLEOTIDE SEQUENCE [LARGE SCALE GENOMIC DNA]</scope>
    <source>
        <strain evidence="3">1-1 BBBD Race 1</strain>
    </source>
</reference>
<dbReference type="EnsemblFungi" id="PTTG_05497-t43_1">
    <property type="protein sequence ID" value="PTTG_05497-t43_1-p1"/>
    <property type="gene ID" value="PTTG_05497"/>
</dbReference>
<dbReference type="Gene3D" id="3.30.420.40">
    <property type="match status" value="2"/>
</dbReference>
<dbReference type="Proteomes" id="UP000005240">
    <property type="component" value="Unassembled WGS sequence"/>
</dbReference>
<dbReference type="AlphaFoldDB" id="A0A180GRI8"/>
<keyword evidence="5" id="KW-1185">Reference proteome</keyword>
<sequence>MASDSPSRAFQRSPRTPRLNQLTNPPTTASNLSRTINHPSNLRTGPSPAYTTNLRSRHSLYGTDDRVILDLGSKVWKAGFSSETNPRVVISVHELCKPILGNIDSIWNISSNSTISLVSDAISIGLTRIFFNHLMIDPKQRKVILIENPLIPTSLRSEIAIALFDQLHVPSIAFTPSPVLTLMACGILTGLVVDVGNLETSVIPVYMSRPLFPMIKSTTRAGSRLSARLSVLLSRFAQYLIIPKFGQSSLSTSNPRITKPTHIPPGLLTPAVVEDIKTRLLFVSQDKLQLDNQSEPIQPLTEQAEQEEGQDNQGLEEDYSESNNHQLLDTLERIYRRSTSPDTQDVVYKLPAPQPSQSNPRPPCIGVIRVPGWMRERASEILFNPTLSSIGQIEEEEDESLSIPEIILECLLKLPIDLRRPIVRNLIVSGGGAMLPGFLGRLKSELIHTLEEFHVPPPSTDQMLPKKARKQQEVGRWLASRRKFSPLHSLSHDLEILNHFEASSSSSAPVVRSSATSTTNIRRSRPPQFQMNLLAWIGGSLAGSMKIGGQEVIRERWDSVVESSLVTQELDLHHLSPSVHGIINLDELDEDEDNEEQIEYQRKLIGLKIASAILPDWAALSLN</sequence>
<dbReference type="VEuPathDB" id="FungiDB:PTTG_05497"/>
<proteinExistence type="inferred from homology"/>
<reference evidence="4" key="4">
    <citation type="submission" date="2025-05" db="UniProtKB">
        <authorList>
            <consortium name="EnsemblFungi"/>
        </authorList>
    </citation>
    <scope>IDENTIFICATION</scope>
    <source>
        <strain evidence="4">isolate 1-1 / race 1 (BBBD)</strain>
    </source>
</reference>
<dbReference type="SUPFAM" id="SSF53067">
    <property type="entry name" value="Actin-like ATPase domain"/>
    <property type="match status" value="2"/>
</dbReference>
<dbReference type="STRING" id="630390.A0A180GRI8"/>
<dbReference type="CDD" id="cd10207">
    <property type="entry name" value="ASKHA_NBD_Arp10"/>
    <property type="match status" value="1"/>
</dbReference>
<dbReference type="FunFam" id="3.30.420.40:FF:000334">
    <property type="entry name" value="Unplaced genomic scaffold supercont1.162, whole genome shotgun sequence"/>
    <property type="match status" value="1"/>
</dbReference>
<reference evidence="3" key="2">
    <citation type="submission" date="2016-05" db="EMBL/GenBank/DDBJ databases">
        <title>Comparative analysis highlights variable genome content of wheat rusts and divergence of the mating loci.</title>
        <authorList>
            <person name="Cuomo C.A."/>
            <person name="Bakkeren G."/>
            <person name="Szabo L."/>
            <person name="Khalil H."/>
            <person name="Joly D."/>
            <person name="Goldberg J."/>
            <person name="Young S."/>
            <person name="Zeng Q."/>
            <person name="Fellers J."/>
        </authorList>
    </citation>
    <scope>NUCLEOTIDE SEQUENCE [LARGE SCALE GENOMIC DNA]</scope>
    <source>
        <strain evidence="3">1-1 BBBD Race 1</strain>
    </source>
</reference>
<gene>
    <name evidence="3" type="ORF">PTTG_05497</name>
</gene>
<dbReference type="Gene3D" id="3.90.640.10">
    <property type="entry name" value="Actin, Chain A, domain 4"/>
    <property type="match status" value="1"/>
</dbReference>
<name>A0A180GRI8_PUCT1</name>